<evidence type="ECO:0000256" key="2">
    <source>
        <dbReference type="SAM" id="Phobius"/>
    </source>
</evidence>
<accession>A0AAN7NTG4</accession>
<dbReference type="EMBL" id="JAUNZN010000004">
    <property type="protein sequence ID" value="KAK4822157.1"/>
    <property type="molecule type" value="Genomic_DNA"/>
</dbReference>
<organism evidence="3 4">
    <name type="scientific">Mycteria americana</name>
    <name type="common">Wood stork</name>
    <dbReference type="NCBI Taxonomy" id="33587"/>
    <lineage>
        <taxon>Eukaryota</taxon>
        <taxon>Metazoa</taxon>
        <taxon>Chordata</taxon>
        <taxon>Craniata</taxon>
        <taxon>Vertebrata</taxon>
        <taxon>Euteleostomi</taxon>
        <taxon>Archelosauria</taxon>
        <taxon>Archosauria</taxon>
        <taxon>Dinosauria</taxon>
        <taxon>Saurischia</taxon>
        <taxon>Theropoda</taxon>
        <taxon>Coelurosauria</taxon>
        <taxon>Aves</taxon>
        <taxon>Neognathae</taxon>
        <taxon>Neoaves</taxon>
        <taxon>Aequornithes</taxon>
        <taxon>Ciconiiformes</taxon>
        <taxon>Ciconiidae</taxon>
        <taxon>Mycteria</taxon>
    </lineage>
</organism>
<dbReference type="GO" id="GO:0005886">
    <property type="term" value="C:plasma membrane"/>
    <property type="evidence" value="ECO:0007669"/>
    <property type="project" value="TreeGrafter"/>
</dbReference>
<reference evidence="3 4" key="1">
    <citation type="journal article" date="2023" name="J. Hered.">
        <title>Chromosome-level genome of the wood stork (Mycteria americana) provides insight into avian chromosome evolution.</title>
        <authorList>
            <person name="Flamio R. Jr."/>
            <person name="Ramstad K.M."/>
        </authorList>
    </citation>
    <scope>NUCLEOTIDE SEQUENCE [LARGE SCALE GENOMIC DNA]</scope>
    <source>
        <strain evidence="3">JAX WOST 10</strain>
    </source>
</reference>
<keyword evidence="2" id="KW-0812">Transmembrane</keyword>
<evidence type="ECO:0000256" key="1">
    <source>
        <dbReference type="SAM" id="MobiDB-lite"/>
    </source>
</evidence>
<protein>
    <recommendedName>
        <fullName evidence="5">Nutritionally-regulated adipose and cardiac enriched protein homolog</fullName>
    </recommendedName>
</protein>
<dbReference type="PANTHER" id="PTHR36868:SF1">
    <property type="entry name" value="NUTRITIONALLY-REGULATED ADIPOSE AND CARDIAC ENRICHED PROTEIN HOMOLOG"/>
    <property type="match status" value="1"/>
</dbReference>
<evidence type="ECO:0008006" key="5">
    <source>
        <dbReference type="Google" id="ProtNLM"/>
    </source>
</evidence>
<feature type="transmembrane region" description="Helical" evidence="2">
    <location>
        <begin position="136"/>
        <end position="154"/>
    </location>
</feature>
<comment type="caution">
    <text evidence="3">The sequence shown here is derived from an EMBL/GenBank/DDBJ whole genome shotgun (WGS) entry which is preliminary data.</text>
</comment>
<name>A0AAN7NTG4_MYCAM</name>
<dbReference type="Proteomes" id="UP001333110">
    <property type="component" value="Unassembled WGS sequence"/>
</dbReference>
<keyword evidence="4" id="KW-1185">Reference proteome</keyword>
<feature type="compositionally biased region" description="Acidic residues" evidence="1">
    <location>
        <begin position="69"/>
        <end position="79"/>
    </location>
</feature>
<dbReference type="InterPro" id="IPR028114">
    <property type="entry name" value="DUF4658"/>
</dbReference>
<keyword evidence="2" id="KW-1133">Transmembrane helix</keyword>
<sequence>MKGGNSSFHPSVIYCLLSPRCRGISTHFPLVLPVFLSKWLSNRSFVWGASCWHPEYMSQICPASPSDPSAEELSTDDSSDPPSILRKRPPVDQAVGEKRKTERRVRFREPEEVIEHAISCCDYVVVDDRSSSGLPVFLWLSFCAVLILAVSLYYTSMKQDVKVLEEFQSQLVIFFLQIRHIAQKCWTWFMRQ</sequence>
<keyword evidence="2" id="KW-0472">Membrane</keyword>
<evidence type="ECO:0000313" key="4">
    <source>
        <dbReference type="Proteomes" id="UP001333110"/>
    </source>
</evidence>
<gene>
    <name evidence="3" type="ORF">QYF61_010418</name>
</gene>
<proteinExistence type="predicted"/>
<dbReference type="Pfam" id="PF15555">
    <property type="entry name" value="DUF4658"/>
    <property type="match status" value="1"/>
</dbReference>
<feature type="region of interest" description="Disordered" evidence="1">
    <location>
        <begin position="63"/>
        <end position="99"/>
    </location>
</feature>
<dbReference type="AlphaFoldDB" id="A0AAN7NTG4"/>
<dbReference type="PANTHER" id="PTHR36868">
    <property type="entry name" value="NUTRITIONALLY-REGULATED ADIPOSE AND CARDIAC ENRICHED PROTEIN HOMOLOG"/>
    <property type="match status" value="1"/>
</dbReference>
<evidence type="ECO:0000313" key="3">
    <source>
        <dbReference type="EMBL" id="KAK4822157.1"/>
    </source>
</evidence>